<dbReference type="GO" id="GO:0003676">
    <property type="term" value="F:nucleic acid binding"/>
    <property type="evidence" value="ECO:0007669"/>
    <property type="project" value="InterPro"/>
</dbReference>
<dbReference type="Proteomes" id="UP000288789">
    <property type="component" value="Unassembled WGS sequence"/>
</dbReference>
<proteinExistence type="predicted"/>
<accession>A0A443YZ96</accession>
<name>A0A443YZ96_9GAMM</name>
<evidence type="ECO:0000313" key="3">
    <source>
        <dbReference type="Proteomes" id="UP000288789"/>
    </source>
</evidence>
<evidence type="ECO:0000313" key="2">
    <source>
        <dbReference type="EMBL" id="RWU09482.1"/>
    </source>
</evidence>
<dbReference type="EMBL" id="RSFE01000005">
    <property type="protein sequence ID" value="RWU09482.1"/>
    <property type="molecule type" value="Genomic_DNA"/>
</dbReference>
<dbReference type="OrthoDB" id="9795424at2"/>
<reference evidence="2 3" key="1">
    <citation type="submission" date="2018-12" db="EMBL/GenBank/DDBJ databases">
        <authorList>
            <person name="Li A."/>
            <person name="Zhang M."/>
            <person name="Zhu H."/>
        </authorList>
    </citation>
    <scope>NUCLEOTIDE SEQUENCE [LARGE SCALE GENOMIC DNA]</scope>
    <source>
        <strain evidence="2 3">R04H25</strain>
    </source>
</reference>
<protein>
    <submittedName>
        <fullName evidence="2">Transposase</fullName>
    </submittedName>
</protein>
<dbReference type="GO" id="GO:0015074">
    <property type="term" value="P:DNA integration"/>
    <property type="evidence" value="ECO:0007669"/>
    <property type="project" value="InterPro"/>
</dbReference>
<dbReference type="InterPro" id="IPR036397">
    <property type="entry name" value="RNaseH_sf"/>
</dbReference>
<dbReference type="InterPro" id="IPR012337">
    <property type="entry name" value="RNaseH-like_sf"/>
</dbReference>
<dbReference type="AlphaFoldDB" id="A0A443YZ96"/>
<feature type="domain" description="Integrase catalytic" evidence="1">
    <location>
        <begin position="169"/>
        <end position="349"/>
    </location>
</feature>
<organism evidence="2 3">
    <name type="scientific">Pseudidiomarina gelatinasegens</name>
    <dbReference type="NCBI Taxonomy" id="2487740"/>
    <lineage>
        <taxon>Bacteria</taxon>
        <taxon>Pseudomonadati</taxon>
        <taxon>Pseudomonadota</taxon>
        <taxon>Gammaproteobacteria</taxon>
        <taxon>Alteromonadales</taxon>
        <taxon>Idiomarinaceae</taxon>
        <taxon>Pseudidiomarina</taxon>
    </lineage>
</organism>
<sequence length="510" mass="58225">MTTTMSLAARREMLLSIRQRYLSAKRPEKTKILDGFVAATGYDRKYALVLLCKKSSPIDTVSLKPKARPGAQVYDDQFRHVLIKVRNTANQVCSKRFVPFIPDLVAAMELHGHLRISDDIRKKLMTVSAATVDRILQPERSRQVQGLSQTKAGALLKSKIQVRTFADWNDIVPGFYEVDLVAHCGDDANGTFLNSLVMVDVSTGWLECMPLLRKSAADVINGVSVARSLMPFPLLGLDTDGGSEFINYEVLDYCESNKITFTRSRAYKKNDQAFVEEKNGSVVRRLVGYDRFEGPKAWAALAKFYSVLRKYVNFFQPSVKLLKKTRTGAKVAKQYDKALTPYQRILNSGHIQESIKDDLTAIYLQLDPVKLMSELKVLQNNLMTFAWNINGTAKTEQHADKPAEPNQSHTAPTESEVLDYFRFEKPKDKRSLPRTWRTRKDPFEHAWDDIKFKLQLEPHCTAPEIIEWLSVRYPGQHDMGQVRTLQRRISALRLRDQTYQAKLTQLMQTE</sequence>
<dbReference type="Gene3D" id="3.30.420.10">
    <property type="entry name" value="Ribonuclease H-like superfamily/Ribonuclease H"/>
    <property type="match status" value="1"/>
</dbReference>
<keyword evidence="3" id="KW-1185">Reference proteome</keyword>
<dbReference type="InterPro" id="IPR001584">
    <property type="entry name" value="Integrase_cat-core"/>
</dbReference>
<evidence type="ECO:0000259" key="1">
    <source>
        <dbReference type="PROSITE" id="PS50994"/>
    </source>
</evidence>
<comment type="caution">
    <text evidence="2">The sequence shown here is derived from an EMBL/GenBank/DDBJ whole genome shotgun (WGS) entry which is preliminary data.</text>
</comment>
<dbReference type="SUPFAM" id="SSF53098">
    <property type="entry name" value="Ribonuclease H-like"/>
    <property type="match status" value="1"/>
</dbReference>
<dbReference type="PROSITE" id="PS50994">
    <property type="entry name" value="INTEGRASE"/>
    <property type="match status" value="1"/>
</dbReference>
<gene>
    <name evidence="2" type="ORF">EGC76_07590</name>
</gene>
<dbReference type="RefSeq" id="WP_128352388.1">
    <property type="nucleotide sequence ID" value="NZ_RSFE01000005.1"/>
</dbReference>